<protein>
    <submittedName>
        <fullName evidence="1">Uncharacterized protein</fullName>
    </submittedName>
</protein>
<reference evidence="1" key="1">
    <citation type="submission" date="2022-08" db="EMBL/GenBank/DDBJ databases">
        <title>Genome Sequence of Pycnoporus sanguineus.</title>
        <authorList>
            <person name="Buettner E."/>
        </authorList>
    </citation>
    <scope>NUCLEOTIDE SEQUENCE</scope>
    <source>
        <strain evidence="1">CG-C14</strain>
    </source>
</reference>
<organism evidence="1 2">
    <name type="scientific">Trametes sanguinea</name>
    <dbReference type="NCBI Taxonomy" id="158606"/>
    <lineage>
        <taxon>Eukaryota</taxon>
        <taxon>Fungi</taxon>
        <taxon>Dikarya</taxon>
        <taxon>Basidiomycota</taxon>
        <taxon>Agaricomycotina</taxon>
        <taxon>Agaricomycetes</taxon>
        <taxon>Polyporales</taxon>
        <taxon>Polyporaceae</taxon>
        <taxon>Trametes</taxon>
    </lineage>
</organism>
<evidence type="ECO:0000313" key="1">
    <source>
        <dbReference type="EMBL" id="KAJ2967557.1"/>
    </source>
</evidence>
<dbReference type="EMBL" id="JANSHE010006281">
    <property type="protein sequence ID" value="KAJ2967557.1"/>
    <property type="molecule type" value="Genomic_DNA"/>
</dbReference>
<evidence type="ECO:0000313" key="2">
    <source>
        <dbReference type="Proteomes" id="UP001144978"/>
    </source>
</evidence>
<accession>A0ACC1MKK8</accession>
<keyword evidence="2" id="KW-1185">Reference proteome</keyword>
<dbReference type="Proteomes" id="UP001144978">
    <property type="component" value="Unassembled WGS sequence"/>
</dbReference>
<proteinExistence type="predicted"/>
<name>A0ACC1MKK8_9APHY</name>
<gene>
    <name evidence="1" type="ORF">NUW54_g13473</name>
</gene>
<comment type="caution">
    <text evidence="1">The sequence shown here is derived from an EMBL/GenBank/DDBJ whole genome shotgun (WGS) entry which is preliminary data.</text>
</comment>
<sequence length="143" mass="16519">MVHDDCLITQLLDRCRTHLWTVTEDGELLYLKIFADAAYGWHDVLISPYVTPSSRRTEIEDLFNSIMSTIRIEVEHAFGLIVTLWPFVNAVYKQRMLLSPVGSYYRVATLLTNAHTCIYGNQTSHKFNLQPPSLEEYFHPPSN</sequence>